<proteinExistence type="predicted"/>
<dbReference type="AlphaFoldDB" id="A0A811NEG9"/>
<evidence type="ECO:0000313" key="3">
    <source>
        <dbReference type="EMBL" id="CAD6219745.1"/>
    </source>
</evidence>
<keyword evidence="1" id="KW-0132">Cell division</keyword>
<dbReference type="Pfam" id="PF08613">
    <property type="entry name" value="Cyclin"/>
    <property type="match status" value="1"/>
</dbReference>
<dbReference type="EMBL" id="CAJGYO010000003">
    <property type="protein sequence ID" value="CAD6219745.1"/>
    <property type="molecule type" value="Genomic_DNA"/>
</dbReference>
<keyword evidence="2" id="KW-0131">Cell cycle</keyword>
<gene>
    <name evidence="3" type="ORF">NCGR_LOCUS13356</name>
</gene>
<dbReference type="GO" id="GO:0051301">
    <property type="term" value="P:cell division"/>
    <property type="evidence" value="ECO:0007669"/>
    <property type="project" value="UniProtKB-KW"/>
</dbReference>
<evidence type="ECO:0000313" key="4">
    <source>
        <dbReference type="Proteomes" id="UP000604825"/>
    </source>
</evidence>
<organism evidence="3 4">
    <name type="scientific">Miscanthus lutarioriparius</name>
    <dbReference type="NCBI Taxonomy" id="422564"/>
    <lineage>
        <taxon>Eukaryota</taxon>
        <taxon>Viridiplantae</taxon>
        <taxon>Streptophyta</taxon>
        <taxon>Embryophyta</taxon>
        <taxon>Tracheophyta</taxon>
        <taxon>Spermatophyta</taxon>
        <taxon>Magnoliopsida</taxon>
        <taxon>Liliopsida</taxon>
        <taxon>Poales</taxon>
        <taxon>Poaceae</taxon>
        <taxon>PACMAD clade</taxon>
        <taxon>Panicoideae</taxon>
        <taxon>Andropogonodae</taxon>
        <taxon>Andropogoneae</taxon>
        <taxon>Saccharinae</taxon>
        <taxon>Miscanthus</taxon>
    </lineage>
</organism>
<dbReference type="PANTHER" id="PTHR15615:SF84">
    <property type="entry name" value="OS05G0327000 PROTEIN"/>
    <property type="match status" value="1"/>
</dbReference>
<evidence type="ECO:0000256" key="1">
    <source>
        <dbReference type="ARBA" id="ARBA00022618"/>
    </source>
</evidence>
<accession>A0A811NEG9</accession>
<protein>
    <submittedName>
        <fullName evidence="3">Uncharacterized protein</fullName>
    </submittedName>
</protein>
<dbReference type="OrthoDB" id="244495at2759"/>
<name>A0A811NEG9_9POAL</name>
<reference evidence="3" key="1">
    <citation type="submission" date="2020-10" db="EMBL/GenBank/DDBJ databases">
        <authorList>
            <person name="Han B."/>
            <person name="Lu T."/>
            <person name="Zhao Q."/>
            <person name="Huang X."/>
            <person name="Zhao Y."/>
        </authorList>
    </citation>
    <scope>NUCLEOTIDE SEQUENCE</scope>
</reference>
<comment type="caution">
    <text evidence="3">The sequence shown here is derived from an EMBL/GenBank/DDBJ whole genome shotgun (WGS) entry which is preliminary data.</text>
</comment>
<dbReference type="GO" id="GO:0019901">
    <property type="term" value="F:protein kinase binding"/>
    <property type="evidence" value="ECO:0007669"/>
    <property type="project" value="InterPro"/>
</dbReference>
<dbReference type="Proteomes" id="UP000604825">
    <property type="component" value="Unassembled WGS sequence"/>
</dbReference>
<dbReference type="PANTHER" id="PTHR15615">
    <property type="match status" value="1"/>
</dbReference>
<evidence type="ECO:0000256" key="2">
    <source>
        <dbReference type="ARBA" id="ARBA00023306"/>
    </source>
</evidence>
<keyword evidence="4" id="KW-1185">Reference proteome</keyword>
<dbReference type="Gene3D" id="1.10.472.10">
    <property type="entry name" value="Cyclin-like"/>
    <property type="match status" value="1"/>
</dbReference>
<dbReference type="InterPro" id="IPR013922">
    <property type="entry name" value="Cyclin_PHO80-like"/>
</dbReference>
<sequence>MAAAAAAAAAIVLCEDDRGIPRSLPLLDALVEEDARLHAAAASQPAGNDLVRAFRGRTVPKVPIRDFLERIYVLVRSEAATGQVIRVDGTCFVLAGVYLTRFIGSHAARVAGIVVEPSTAHRLVAVALFLGGHSPKNWAAVFEAASDRAIRTGEIAGLEERFLRAISSRLFVDGHEFKCFCGVLEKVPLPPLGSCASKKRRADAVTGDEEEEHRRVRACVPPPAAQRFEKKTVESRGWRLKYTVHKVFSFCSAARHRDPKWSFRFGQLLVARASQGCLTIRAAVSSLEEFIY</sequence>